<feature type="transmembrane region" description="Helical" evidence="8">
    <location>
        <begin position="155"/>
        <end position="180"/>
    </location>
</feature>
<keyword evidence="10" id="KW-1185">Reference proteome</keyword>
<keyword evidence="7 8" id="KW-0472">Membrane</keyword>
<feature type="transmembrane region" description="Helical" evidence="8">
    <location>
        <begin position="20"/>
        <end position="42"/>
    </location>
</feature>
<evidence type="ECO:0000256" key="4">
    <source>
        <dbReference type="ARBA" id="ARBA00022475"/>
    </source>
</evidence>
<evidence type="ECO:0000256" key="8">
    <source>
        <dbReference type="SAM" id="Phobius"/>
    </source>
</evidence>
<evidence type="ECO:0000256" key="3">
    <source>
        <dbReference type="ARBA" id="ARBA00022448"/>
    </source>
</evidence>
<dbReference type="PANTHER" id="PTHR21716">
    <property type="entry name" value="TRANSMEMBRANE PROTEIN"/>
    <property type="match status" value="1"/>
</dbReference>
<feature type="transmembrane region" description="Helical" evidence="8">
    <location>
        <begin position="75"/>
        <end position="99"/>
    </location>
</feature>
<dbReference type="GO" id="GO:0055085">
    <property type="term" value="P:transmembrane transport"/>
    <property type="evidence" value="ECO:0007669"/>
    <property type="project" value="TreeGrafter"/>
</dbReference>
<evidence type="ECO:0000256" key="6">
    <source>
        <dbReference type="ARBA" id="ARBA00022989"/>
    </source>
</evidence>
<keyword evidence="5 8" id="KW-0812">Transmembrane</keyword>
<feature type="transmembrane region" description="Helical" evidence="8">
    <location>
        <begin position="242"/>
        <end position="260"/>
    </location>
</feature>
<organism evidence="9 10">
    <name type="scientific">Cryobacterium tepidiphilum</name>
    <dbReference type="NCBI Taxonomy" id="2486026"/>
    <lineage>
        <taxon>Bacteria</taxon>
        <taxon>Bacillati</taxon>
        <taxon>Actinomycetota</taxon>
        <taxon>Actinomycetes</taxon>
        <taxon>Micrococcales</taxon>
        <taxon>Microbacteriaceae</taxon>
        <taxon>Cryobacterium</taxon>
    </lineage>
</organism>
<dbReference type="RefSeq" id="WP_123045215.1">
    <property type="nucleotide sequence ID" value="NZ_RDSR01000006.1"/>
</dbReference>
<comment type="caution">
    <text evidence="9">The sequence shown here is derived from an EMBL/GenBank/DDBJ whole genome shotgun (WGS) entry which is preliminary data.</text>
</comment>
<comment type="subcellular location">
    <subcellularLocation>
        <location evidence="1">Cell membrane</location>
        <topology evidence="1">Multi-pass membrane protein</topology>
    </subcellularLocation>
</comment>
<dbReference type="OrthoDB" id="9784366at2"/>
<evidence type="ECO:0000256" key="7">
    <source>
        <dbReference type="ARBA" id="ARBA00023136"/>
    </source>
</evidence>
<accession>A0A3M8LER3</accession>
<evidence type="ECO:0000313" key="9">
    <source>
        <dbReference type="EMBL" id="RNE63940.1"/>
    </source>
</evidence>
<dbReference type="PANTHER" id="PTHR21716:SF53">
    <property type="entry name" value="PERMEASE PERM-RELATED"/>
    <property type="match status" value="1"/>
</dbReference>
<dbReference type="Pfam" id="PF01594">
    <property type="entry name" value="AI-2E_transport"/>
    <property type="match status" value="1"/>
</dbReference>
<sequence>MTDDERPSITAMMTDRLGRLGIRSGQILLVVILVSALVYGLVQLKLVVIPLLIALILAAALSPAVNWLRRRGLPAVLATWITLLAGIIILGGVITLMVLTVQNQWAALAKAAGDGLQQLQDYLVQANIPIDEQQIKQVQQSIGDFITSTQFGTGALAGLSIATQLITGILLTVVILFFFLKDGGDIWAFFLRPFHGAGRERGVRIGHTSLAVLGGYVRGTAIVALADAVVIGGSLFFLQIPLALPLTVFVFLSAFIPLIGATLAGVLAALVALVTGGPLTALIVVGIVVVVNQLEGDFLQPIVMSQSLKLHPLVILVALTAGTILGGIAGAVLAVPIAAVSWAIVKAWNVPDDGL</sequence>
<dbReference type="EMBL" id="RDSR01000006">
    <property type="protein sequence ID" value="RNE63940.1"/>
    <property type="molecule type" value="Genomic_DNA"/>
</dbReference>
<proteinExistence type="inferred from homology"/>
<evidence type="ECO:0000256" key="1">
    <source>
        <dbReference type="ARBA" id="ARBA00004651"/>
    </source>
</evidence>
<dbReference type="AlphaFoldDB" id="A0A3M8LER3"/>
<feature type="transmembrane region" description="Helical" evidence="8">
    <location>
        <begin position="312"/>
        <end position="345"/>
    </location>
</feature>
<name>A0A3M8LER3_9MICO</name>
<comment type="similarity">
    <text evidence="2">Belongs to the autoinducer-2 exporter (AI-2E) (TC 2.A.86) family.</text>
</comment>
<dbReference type="Proteomes" id="UP000279859">
    <property type="component" value="Unassembled WGS sequence"/>
</dbReference>
<protein>
    <submittedName>
        <fullName evidence="9">AI-2E family transporter</fullName>
    </submittedName>
</protein>
<dbReference type="GO" id="GO:0005886">
    <property type="term" value="C:plasma membrane"/>
    <property type="evidence" value="ECO:0007669"/>
    <property type="project" value="UniProtKB-SubCell"/>
</dbReference>
<reference evidence="9 10" key="1">
    <citation type="submission" date="2018-11" db="EMBL/GenBank/DDBJ databases">
        <title>Cryobacterium sp. nov., isolated from rhizosphere soil of lettuce.</title>
        <authorList>
            <person name="Wang Y."/>
        </authorList>
    </citation>
    <scope>NUCLEOTIDE SEQUENCE [LARGE SCALE GENOMIC DNA]</scope>
    <source>
        <strain evidence="9 10">NEAU-85</strain>
    </source>
</reference>
<evidence type="ECO:0000313" key="10">
    <source>
        <dbReference type="Proteomes" id="UP000279859"/>
    </source>
</evidence>
<evidence type="ECO:0000256" key="5">
    <source>
        <dbReference type="ARBA" id="ARBA00022692"/>
    </source>
</evidence>
<keyword evidence="4" id="KW-1003">Cell membrane</keyword>
<keyword evidence="3" id="KW-0813">Transport</keyword>
<dbReference type="InterPro" id="IPR002549">
    <property type="entry name" value="AI-2E-like"/>
</dbReference>
<feature type="transmembrane region" description="Helical" evidence="8">
    <location>
        <begin position="266"/>
        <end position="291"/>
    </location>
</feature>
<feature type="transmembrane region" description="Helical" evidence="8">
    <location>
        <begin position="48"/>
        <end position="68"/>
    </location>
</feature>
<evidence type="ECO:0000256" key="2">
    <source>
        <dbReference type="ARBA" id="ARBA00009773"/>
    </source>
</evidence>
<gene>
    <name evidence="9" type="ORF">EEJ31_05060</name>
</gene>
<keyword evidence="6 8" id="KW-1133">Transmembrane helix</keyword>